<dbReference type="GO" id="GO:0005524">
    <property type="term" value="F:ATP binding"/>
    <property type="evidence" value="ECO:0007669"/>
    <property type="project" value="UniProtKB-UniRule"/>
</dbReference>
<gene>
    <name evidence="9" type="ORF">E6K73_12345</name>
</gene>
<organism evidence="9 10">
    <name type="scientific">Eiseniibacteriota bacterium</name>
    <dbReference type="NCBI Taxonomy" id="2212470"/>
    <lineage>
        <taxon>Bacteria</taxon>
        <taxon>Candidatus Eiseniibacteriota</taxon>
    </lineage>
</organism>
<proteinExistence type="predicted"/>
<keyword evidence="2 5" id="KW-0547">Nucleotide-binding</keyword>
<dbReference type="GO" id="GO:0016874">
    <property type="term" value="F:ligase activity"/>
    <property type="evidence" value="ECO:0007669"/>
    <property type="project" value="UniProtKB-KW"/>
</dbReference>
<protein>
    <submittedName>
        <fullName evidence="9">ATP-grasp domain-containing protein</fullName>
    </submittedName>
</protein>
<evidence type="ECO:0000256" key="3">
    <source>
        <dbReference type="ARBA" id="ARBA00022840"/>
    </source>
</evidence>
<dbReference type="Pfam" id="PF00289">
    <property type="entry name" value="Biotin_carb_N"/>
    <property type="match status" value="1"/>
</dbReference>
<dbReference type="InterPro" id="IPR005482">
    <property type="entry name" value="Biotin_COase_C"/>
</dbReference>
<dbReference type="PROSITE" id="PS00867">
    <property type="entry name" value="CPSASE_2"/>
    <property type="match status" value="1"/>
</dbReference>
<keyword evidence="3 5" id="KW-0067">ATP-binding</keyword>
<dbReference type="AlphaFoldDB" id="A0A538SAA2"/>
<feature type="region of interest" description="Disordered" evidence="6">
    <location>
        <begin position="471"/>
        <end position="506"/>
    </location>
</feature>
<reference evidence="9 10" key="1">
    <citation type="journal article" date="2019" name="Nat. Microbiol.">
        <title>Mediterranean grassland soil C-N compound turnover is dependent on rainfall and depth, and is mediated by genomically divergent microorganisms.</title>
        <authorList>
            <person name="Diamond S."/>
            <person name="Andeer P.F."/>
            <person name="Li Z."/>
            <person name="Crits-Christoph A."/>
            <person name="Burstein D."/>
            <person name="Anantharaman K."/>
            <person name="Lane K.R."/>
            <person name="Thomas B.C."/>
            <person name="Pan C."/>
            <person name="Northen T.R."/>
            <person name="Banfield J.F."/>
        </authorList>
    </citation>
    <scope>NUCLEOTIDE SEQUENCE [LARGE SCALE GENOMIC DNA]</scope>
    <source>
        <strain evidence="9">WS_3</strain>
    </source>
</reference>
<evidence type="ECO:0000259" key="7">
    <source>
        <dbReference type="PROSITE" id="PS50975"/>
    </source>
</evidence>
<dbReference type="InterPro" id="IPR011764">
    <property type="entry name" value="Biotin_carboxylation_dom"/>
</dbReference>
<name>A0A538SAA2_UNCEI</name>
<feature type="domain" description="ATP-grasp" evidence="7">
    <location>
        <begin position="120"/>
        <end position="315"/>
    </location>
</feature>
<dbReference type="InterPro" id="IPR005481">
    <property type="entry name" value="BC-like_N"/>
</dbReference>
<evidence type="ECO:0000256" key="4">
    <source>
        <dbReference type="ARBA" id="ARBA00023267"/>
    </source>
</evidence>
<dbReference type="PROSITE" id="PS50979">
    <property type="entry name" value="BC"/>
    <property type="match status" value="1"/>
</dbReference>
<dbReference type="SMART" id="SM00878">
    <property type="entry name" value="Biotin_carb_C"/>
    <property type="match status" value="1"/>
</dbReference>
<dbReference type="PROSITE" id="PS50975">
    <property type="entry name" value="ATP_GRASP"/>
    <property type="match status" value="1"/>
</dbReference>
<dbReference type="Proteomes" id="UP000320184">
    <property type="component" value="Unassembled WGS sequence"/>
</dbReference>
<dbReference type="Pfam" id="PF02786">
    <property type="entry name" value="CPSase_L_D2"/>
    <property type="match status" value="1"/>
</dbReference>
<evidence type="ECO:0000313" key="10">
    <source>
        <dbReference type="Proteomes" id="UP000320184"/>
    </source>
</evidence>
<dbReference type="SUPFAM" id="SSF51246">
    <property type="entry name" value="Rudiment single hybrid motif"/>
    <property type="match status" value="1"/>
</dbReference>
<evidence type="ECO:0000256" key="2">
    <source>
        <dbReference type="ARBA" id="ARBA00022741"/>
    </source>
</evidence>
<dbReference type="PANTHER" id="PTHR18866">
    <property type="entry name" value="CARBOXYLASE:PYRUVATE/ACETYL-COA/PROPIONYL-COA CARBOXYLASE"/>
    <property type="match status" value="1"/>
</dbReference>
<feature type="domain" description="Biotin carboxylation" evidence="8">
    <location>
        <begin position="1"/>
        <end position="444"/>
    </location>
</feature>
<evidence type="ECO:0000259" key="8">
    <source>
        <dbReference type="PROSITE" id="PS50979"/>
    </source>
</evidence>
<dbReference type="SUPFAM" id="SSF56059">
    <property type="entry name" value="Glutathione synthetase ATP-binding domain-like"/>
    <property type="match status" value="1"/>
</dbReference>
<keyword evidence="4" id="KW-0092">Biotin</keyword>
<dbReference type="SUPFAM" id="SSF52440">
    <property type="entry name" value="PreATP-grasp domain"/>
    <property type="match status" value="1"/>
</dbReference>
<dbReference type="InterPro" id="IPR005479">
    <property type="entry name" value="CPAse_ATP-bd"/>
</dbReference>
<dbReference type="PANTHER" id="PTHR18866:SF33">
    <property type="entry name" value="METHYLCROTONOYL-COA CARBOXYLASE SUBUNIT ALPHA, MITOCHONDRIAL-RELATED"/>
    <property type="match status" value="1"/>
</dbReference>
<evidence type="ECO:0000256" key="5">
    <source>
        <dbReference type="PROSITE-ProRule" id="PRU00409"/>
    </source>
</evidence>
<dbReference type="InterPro" id="IPR016185">
    <property type="entry name" value="PreATP-grasp_dom_sf"/>
</dbReference>
<evidence type="ECO:0000256" key="6">
    <source>
        <dbReference type="SAM" id="MobiDB-lite"/>
    </source>
</evidence>
<dbReference type="InterPro" id="IPR011761">
    <property type="entry name" value="ATP-grasp"/>
</dbReference>
<dbReference type="GO" id="GO:0046872">
    <property type="term" value="F:metal ion binding"/>
    <property type="evidence" value="ECO:0007669"/>
    <property type="project" value="InterPro"/>
</dbReference>
<dbReference type="EMBL" id="VBOT01000148">
    <property type="protein sequence ID" value="TMQ48266.1"/>
    <property type="molecule type" value="Genomic_DNA"/>
</dbReference>
<dbReference type="InterPro" id="IPR050856">
    <property type="entry name" value="Biotin_carboxylase_complex"/>
</dbReference>
<keyword evidence="1" id="KW-0436">Ligase</keyword>
<dbReference type="InterPro" id="IPR011054">
    <property type="entry name" value="Rudment_hybrid_motif"/>
</dbReference>
<dbReference type="Pfam" id="PF02785">
    <property type="entry name" value="Biotin_carb_C"/>
    <property type="match status" value="1"/>
</dbReference>
<sequence length="506" mass="53217">MFRKVLIANRGEIACRIAATLREMGIAPVMVYSAADRGALHTRAGSEAIPIGPAEARASYLDIEAVLGAARRAGAEAIHPGYGFLAESPDFAAAVEAAGLTFIGPTPEQIRTLGDKRAARSLAARAGVPVVPGAEGGDSKALAAQARKLGYPVIVKAALGGGGKGMRIVADEPSLIEAAESASRLALTAFGDASVYVEKRLERPRHVEVQVLGDGNGGAIHLLERECSLQRRHQKVIEESPAPGLDEALRSRLAQAAVDLARAARYRGAGTVEFLVAGDGAFHFLEVNTRLQVEHPVTEVVTGVDLVRAQLQIAAERRLPFDQSAVKGQGHAIEARIYAEDPSRGFLPQAGEAAKVRWPRGPFLRVDAGVESGNQVPVHYDPILAKLIAGGETRKAALARLVAGLDAALVHGVVTNLPFLRALARAREVERASFDTEWIEREFLAGFTALATAPAPDLALAAVSIFEAEKTPGAGSRGPAADPTGVPRDGSGAFRAPGRWRLPGLE</sequence>
<evidence type="ECO:0000256" key="1">
    <source>
        <dbReference type="ARBA" id="ARBA00022598"/>
    </source>
</evidence>
<comment type="caution">
    <text evidence="9">The sequence shown here is derived from an EMBL/GenBank/DDBJ whole genome shotgun (WGS) entry which is preliminary data.</text>
</comment>
<dbReference type="Gene3D" id="3.30.470.20">
    <property type="entry name" value="ATP-grasp fold, B domain"/>
    <property type="match status" value="1"/>
</dbReference>
<evidence type="ECO:0000313" key="9">
    <source>
        <dbReference type="EMBL" id="TMQ48266.1"/>
    </source>
</evidence>
<dbReference type="PROSITE" id="PS00866">
    <property type="entry name" value="CPSASE_1"/>
    <property type="match status" value="1"/>
</dbReference>
<accession>A0A538SAA2</accession>